<dbReference type="GO" id="GO:0003735">
    <property type="term" value="F:structural constituent of ribosome"/>
    <property type="evidence" value="ECO:0007669"/>
    <property type="project" value="TreeGrafter"/>
</dbReference>
<dbReference type="InterPro" id="IPR012340">
    <property type="entry name" value="NA-bd_OB-fold"/>
</dbReference>
<proteinExistence type="predicted"/>
<dbReference type="Pfam" id="PF12836">
    <property type="entry name" value="HHH_3"/>
    <property type="match status" value="1"/>
</dbReference>
<dbReference type="FunFam" id="3.30.420.140:FF:000001">
    <property type="entry name" value="RNA-binding transcriptional accessory protein"/>
    <property type="match status" value="1"/>
</dbReference>
<dbReference type="InterPro" id="IPR010994">
    <property type="entry name" value="RuvA_2-like"/>
</dbReference>
<dbReference type="Gene3D" id="3.30.420.140">
    <property type="entry name" value="YqgF/RNase H-like domain"/>
    <property type="match status" value="1"/>
</dbReference>
<dbReference type="SMART" id="SM00732">
    <property type="entry name" value="YqgFc"/>
    <property type="match status" value="1"/>
</dbReference>
<dbReference type="SUPFAM" id="SSF158832">
    <property type="entry name" value="Tex N-terminal region-like"/>
    <property type="match status" value="1"/>
</dbReference>
<reference evidence="3" key="2">
    <citation type="submission" date="2018-12" db="UniProtKB">
        <authorList>
            <consortium name="WormBaseParasite"/>
        </authorList>
    </citation>
    <scope>IDENTIFICATION</scope>
    <source>
        <strain evidence="3">Puerto Rican</strain>
    </source>
</reference>
<dbReference type="Pfam" id="PF00575">
    <property type="entry name" value="S1"/>
    <property type="match status" value="1"/>
</dbReference>
<name>A0A3Q0KGC5_SCHMA</name>
<dbReference type="Pfam" id="PF17674">
    <property type="entry name" value="HHH_9"/>
    <property type="match status" value="1"/>
</dbReference>
<dbReference type="Pfam" id="PF22706">
    <property type="entry name" value="Tex_central_region"/>
    <property type="match status" value="1"/>
</dbReference>
<dbReference type="GO" id="GO:0006139">
    <property type="term" value="P:nucleobase-containing compound metabolic process"/>
    <property type="evidence" value="ECO:0007669"/>
    <property type="project" value="InterPro"/>
</dbReference>
<dbReference type="SMART" id="SM00316">
    <property type="entry name" value="S1"/>
    <property type="match status" value="1"/>
</dbReference>
<dbReference type="InterPro" id="IPR055179">
    <property type="entry name" value="Tex-like_central_region"/>
</dbReference>
<dbReference type="InterPro" id="IPR023319">
    <property type="entry name" value="Tex-like_HTH_dom_sf"/>
</dbReference>
<evidence type="ECO:0000313" key="3">
    <source>
        <dbReference type="WBParaSite" id="Smp_058050.1"/>
    </source>
</evidence>
<accession>A0A3Q0KGC5</accession>
<dbReference type="InParanoid" id="A0A3Q0KGC5"/>
<dbReference type="InterPro" id="IPR003029">
    <property type="entry name" value="S1_domain"/>
</dbReference>
<dbReference type="ExpressionAtlas" id="A0A3Q0KGC5">
    <property type="expression patterns" value="baseline"/>
</dbReference>
<dbReference type="Gene3D" id="1.10.3500.10">
    <property type="entry name" value="Tex N-terminal region-like"/>
    <property type="match status" value="1"/>
</dbReference>
<dbReference type="FunCoup" id="A0A3Q0KGC5">
    <property type="interactions" value="361"/>
</dbReference>
<keyword evidence="2" id="KW-1185">Reference proteome</keyword>
<dbReference type="PANTHER" id="PTHR10724:SF10">
    <property type="entry name" value="S1 RNA-BINDING DOMAIN-CONTAINING PROTEIN 1"/>
    <property type="match status" value="1"/>
</dbReference>
<protein>
    <submittedName>
        <fullName evidence="3">Tex protein-relatedtranscription accessory protein (S1 rna binding domain)</fullName>
    </submittedName>
</protein>
<dbReference type="GO" id="GO:0006412">
    <property type="term" value="P:translation"/>
    <property type="evidence" value="ECO:0007669"/>
    <property type="project" value="TreeGrafter"/>
</dbReference>
<dbReference type="SUPFAM" id="SSF47781">
    <property type="entry name" value="RuvA domain 2-like"/>
    <property type="match status" value="2"/>
</dbReference>
<dbReference type="FunFam" id="1.10.10.650:FF:000001">
    <property type="entry name" value="S1 RNA-binding domain 1"/>
    <property type="match status" value="1"/>
</dbReference>
<reference evidence="2" key="1">
    <citation type="journal article" date="2012" name="PLoS Negl. Trop. Dis.">
        <title>A systematically improved high quality genome and transcriptome of the human blood fluke Schistosoma mansoni.</title>
        <authorList>
            <person name="Protasio A.V."/>
            <person name="Tsai I.J."/>
            <person name="Babbage A."/>
            <person name="Nichol S."/>
            <person name="Hunt M."/>
            <person name="Aslett M.A."/>
            <person name="De Silva N."/>
            <person name="Velarde G.S."/>
            <person name="Anderson T.J."/>
            <person name="Clark R.C."/>
            <person name="Davidson C."/>
            <person name="Dillon G.P."/>
            <person name="Holroyd N.E."/>
            <person name="LoVerde P.T."/>
            <person name="Lloyd C."/>
            <person name="McQuillan J."/>
            <person name="Oliveira G."/>
            <person name="Otto T.D."/>
            <person name="Parker-Manuel S.J."/>
            <person name="Quail M.A."/>
            <person name="Wilson R.A."/>
            <person name="Zerlotini A."/>
            <person name="Dunne D.W."/>
            <person name="Berriman M."/>
        </authorList>
    </citation>
    <scope>NUCLEOTIDE SEQUENCE [LARGE SCALE GENOMIC DNA]</scope>
    <source>
        <strain evidence="2">Puerto Rican</strain>
    </source>
</reference>
<dbReference type="InterPro" id="IPR032639">
    <property type="entry name" value="Tex_YqgF"/>
</dbReference>
<dbReference type="SUPFAM" id="SSF53098">
    <property type="entry name" value="Ribonuclease H-like"/>
    <property type="match status" value="1"/>
</dbReference>
<dbReference type="Pfam" id="PF16921">
    <property type="entry name" value="Tex_YqgF"/>
    <property type="match status" value="1"/>
</dbReference>
<organism evidence="2 3">
    <name type="scientific">Schistosoma mansoni</name>
    <name type="common">Blood fluke</name>
    <dbReference type="NCBI Taxonomy" id="6183"/>
    <lineage>
        <taxon>Eukaryota</taxon>
        <taxon>Metazoa</taxon>
        <taxon>Spiralia</taxon>
        <taxon>Lophotrochozoa</taxon>
        <taxon>Platyhelminthes</taxon>
        <taxon>Trematoda</taxon>
        <taxon>Digenea</taxon>
        <taxon>Strigeidida</taxon>
        <taxon>Schistosomatoidea</taxon>
        <taxon>Schistosomatidae</taxon>
        <taxon>Schistosoma</taxon>
    </lineage>
</organism>
<dbReference type="InterPro" id="IPR012337">
    <property type="entry name" value="RNaseH-like_sf"/>
</dbReference>
<dbReference type="PROSITE" id="PS50126">
    <property type="entry name" value="S1"/>
    <property type="match status" value="1"/>
</dbReference>
<dbReference type="AlphaFoldDB" id="A0A3Q0KGC5"/>
<dbReference type="SUPFAM" id="SSF50249">
    <property type="entry name" value="Nucleic acid-binding proteins"/>
    <property type="match status" value="1"/>
</dbReference>
<dbReference type="Gene3D" id="1.10.150.310">
    <property type="entry name" value="Tex RuvX-like domain-like"/>
    <property type="match status" value="2"/>
</dbReference>
<dbReference type="InterPro" id="IPR050437">
    <property type="entry name" value="Ribos_protein_bS1-like"/>
</dbReference>
<dbReference type="GO" id="GO:0003729">
    <property type="term" value="F:mRNA binding"/>
    <property type="evidence" value="ECO:0007669"/>
    <property type="project" value="TreeGrafter"/>
</dbReference>
<dbReference type="WBParaSite" id="Smp_058050.1">
    <property type="protein sequence ID" value="Smp_058050.1"/>
    <property type="gene ID" value="Smp_058050"/>
</dbReference>
<dbReference type="InterPro" id="IPR041692">
    <property type="entry name" value="HHH_9"/>
</dbReference>
<dbReference type="InterPro" id="IPR037027">
    <property type="entry name" value="YqgF/RNaseH-like_dom_sf"/>
</dbReference>
<dbReference type="Gene3D" id="2.40.50.140">
    <property type="entry name" value="Nucleic acid-binding proteins"/>
    <property type="match status" value="1"/>
</dbReference>
<dbReference type="InterPro" id="IPR006641">
    <property type="entry name" value="YqgF/RNaseH-like_dom"/>
</dbReference>
<sequence length="923" mass="102059">MVNPIRMEIDLTTQVAEAANIDRNLVSRVIPMFENGYTVPFIARYRKEITGGAEPTVLHRLKEKMNDCKMLVDKIEKSLQFFDKSGLLTNELSQQLMKCKTTEDIKLLTDPFKSKGPRTLAGRAKAVNLEPIALDILHSNRCVDMYSLAPPEAKKTFTSKTALEDAVSHIIADIFAKDLDIIRKAEELCSKYIATLVTAKKSKRGKKVEQSSGGNLPNSMSIDFDENENADDAECIQNSHSSMNNTNNNSKKDDLVTFKNYLNFSRPVSSILAHQVLAINRANERGVITVKIHLSPQVQHNCATFVSQKYFPTTNRIHWDFVMSAFNDAWKRLIDPHLVRSIRTKLTTSAQDASLEVFSENLRRLLMTAPLRIPVSSNDSTVKNENDIGMISSASGAPGDRLPVIGLDPGWRNGCKWAACDPHGNVLSTGILWPPHTLSAIPPKKLSVQNGPMSNNGLGALTAVMQRHQIETIALGNGQGSRQTGSWLAYLIQIQHFKPLNVRYAVVSECGASYYSASKVACTELPDLDVSFRGAVSIARRLQDPLAELVKLEPKHLGVGMYQHDIPVNQLTSAVHNVMEECISFVGVDLNAAPLHILSRVAGLSEMKAKAILTYRSQVGPFRSRADLLKVKGIGQATFAQCAGFVRVKPTYSTTTLDGTKDVEMISISSGDDNDGDDLTCDTQITNIFTGSTKRKHISNESNKKCKKGRIMDVAVTDQSDVNCFNPLDQTAVHPDSYEVAANIISLLQLNLTDVGSMKMRTAATQFMISEDRDKRLEQFCSKTVGLDTLRDILVALTRPLDFDERQDCFTPLFHSTVMKISDLRKGMQVKGRVENVTTFGAFCDIGVEENAYIPRHEYPRNCSTSNLKIASETSTTGIGVSDGGDIHHKMFTLRLGDRIKATVSGVDIKYKRVALHKVFVMT</sequence>
<evidence type="ECO:0000259" key="1">
    <source>
        <dbReference type="PROSITE" id="PS50126"/>
    </source>
</evidence>
<dbReference type="InterPro" id="IPR023323">
    <property type="entry name" value="Tex-like_dom_sf"/>
</dbReference>
<evidence type="ECO:0000313" key="2">
    <source>
        <dbReference type="Proteomes" id="UP000008854"/>
    </source>
</evidence>
<dbReference type="Proteomes" id="UP000008854">
    <property type="component" value="Unassembled WGS sequence"/>
</dbReference>
<dbReference type="Pfam" id="PF09371">
    <property type="entry name" value="Tex_N"/>
    <property type="match status" value="1"/>
</dbReference>
<dbReference type="STRING" id="6183.A0A3Q0KGC5"/>
<feature type="domain" description="S1 motif" evidence="1">
    <location>
        <begin position="827"/>
        <end position="919"/>
    </location>
</feature>
<dbReference type="InterPro" id="IPR018974">
    <property type="entry name" value="Tex-like_N"/>
</dbReference>
<dbReference type="Gene3D" id="1.10.10.650">
    <property type="entry name" value="RuvA domain 2-like"/>
    <property type="match status" value="1"/>
</dbReference>
<dbReference type="PANTHER" id="PTHR10724">
    <property type="entry name" value="30S RIBOSOMAL PROTEIN S1"/>
    <property type="match status" value="1"/>
</dbReference>